<evidence type="ECO:0000256" key="1">
    <source>
        <dbReference type="ARBA" id="ARBA00001974"/>
    </source>
</evidence>
<dbReference type="Gene3D" id="3.30.70.2740">
    <property type="match status" value="1"/>
</dbReference>
<dbReference type="SUPFAM" id="SSF56176">
    <property type="entry name" value="FAD-binding/transporter-associated domain-like"/>
    <property type="match status" value="1"/>
</dbReference>
<keyword evidence="2" id="KW-0285">Flavoprotein</keyword>
<dbReference type="PROSITE" id="PS51387">
    <property type="entry name" value="FAD_PCMH"/>
    <property type="match status" value="1"/>
</dbReference>
<dbReference type="InterPro" id="IPR051914">
    <property type="entry name" value="FAD-linked_OxidoTrans_Type4"/>
</dbReference>
<dbReference type="Gene3D" id="1.10.45.10">
    <property type="entry name" value="Vanillyl-alcohol Oxidase, Chain A, domain 4"/>
    <property type="match status" value="1"/>
</dbReference>
<dbReference type="GO" id="GO:0071949">
    <property type="term" value="F:FAD binding"/>
    <property type="evidence" value="ECO:0007669"/>
    <property type="project" value="InterPro"/>
</dbReference>
<dbReference type="SUPFAM" id="SSF55103">
    <property type="entry name" value="FAD-linked oxidases, C-terminal domain"/>
    <property type="match status" value="1"/>
</dbReference>
<dbReference type="EMBL" id="FMZE01000003">
    <property type="protein sequence ID" value="SDC70488.1"/>
    <property type="molecule type" value="Genomic_DNA"/>
</dbReference>
<dbReference type="OrthoDB" id="9811557at2"/>
<dbReference type="PANTHER" id="PTHR42934">
    <property type="entry name" value="GLYCOLATE OXIDASE SUBUNIT GLCD"/>
    <property type="match status" value="1"/>
</dbReference>
<keyword evidence="4" id="KW-0560">Oxidoreductase</keyword>
<evidence type="ECO:0000313" key="6">
    <source>
        <dbReference type="Proteomes" id="UP000199494"/>
    </source>
</evidence>
<dbReference type="InterPro" id="IPR016164">
    <property type="entry name" value="FAD-linked_Oxase-like_C"/>
</dbReference>
<dbReference type="Proteomes" id="UP000199494">
    <property type="component" value="Unassembled WGS sequence"/>
</dbReference>
<dbReference type="InterPro" id="IPR006094">
    <property type="entry name" value="Oxid_FAD_bind_N"/>
</dbReference>
<dbReference type="AlphaFoldDB" id="A0A222VJ23"/>
<dbReference type="RefSeq" id="WP_091801592.1">
    <property type="nucleotide sequence ID" value="NZ_CP016353.1"/>
</dbReference>
<gene>
    <name evidence="5" type="ORF">SAMN05421630_103271</name>
</gene>
<dbReference type="InterPro" id="IPR016166">
    <property type="entry name" value="FAD-bd_PCMH"/>
</dbReference>
<reference evidence="5 6" key="1">
    <citation type="submission" date="2016-10" db="EMBL/GenBank/DDBJ databases">
        <authorList>
            <person name="de Groot N.N."/>
        </authorList>
    </citation>
    <scope>NUCLEOTIDE SEQUENCE [LARGE SCALE GENOMIC DNA]</scope>
    <source>
        <strain evidence="5 6">CGMCC 4.5506</strain>
    </source>
</reference>
<sequence length="483" mass="50420">MLDAEVLHAFSSAVGAANVVSDPVRLRSYECDGLTGFKQVPSLVLLPLDTASVAAAVTVCHRYGIPFVARGAGTGLSGGALPVADGVVISLQRLREVVEVDPVDRIAVVQPGVTNLDITKATAQYGLYYAPDPSSQQVCTIGGNVAENSGGAHCLKYGFTTNHVLSMTVVLPDGEVVTLGGDTGEQLGPDLRGVFIGSEGTLGIACDITVRLLTVPETVRTLLADFPSVTAAGEVVSDIIAAGIVPAAVEMMDNLAIEAAEKAVGAGYTLTTPAALVVELDGPAAECGNQFEQVKAICDRHGCTRLHIAKDAGERAKIWQGRKAAFAAVGRISPDYIVQDGVVPRTRLAEVLGRIEAMGNAAGLRVANVFHAGDGNLHPLVLFDADAGESERAENLSKDITELCVELGGSLSGEHGIGTDKACSMPRMFGEDDLAVMDRVRAGFDADKLSNPGKLLPTPRLCGEKPGRYRPHPLEEAGVIERL</sequence>
<name>A0A222VJ23_9PSEU</name>
<dbReference type="KEGG" id="pmad:BAY61_01585"/>
<dbReference type="InterPro" id="IPR016171">
    <property type="entry name" value="Vanillyl_alc_oxidase_C-sub2"/>
</dbReference>
<proteinExistence type="predicted"/>
<protein>
    <submittedName>
        <fullName evidence="5">Glycolate oxidase</fullName>
    </submittedName>
</protein>
<dbReference type="Gene3D" id="3.30.465.10">
    <property type="match status" value="1"/>
</dbReference>
<evidence type="ECO:0000256" key="2">
    <source>
        <dbReference type="ARBA" id="ARBA00022630"/>
    </source>
</evidence>
<evidence type="ECO:0000313" key="5">
    <source>
        <dbReference type="EMBL" id="SDC70488.1"/>
    </source>
</evidence>
<evidence type="ECO:0000256" key="3">
    <source>
        <dbReference type="ARBA" id="ARBA00022827"/>
    </source>
</evidence>
<dbReference type="Pfam" id="PF02913">
    <property type="entry name" value="FAD-oxidase_C"/>
    <property type="match status" value="1"/>
</dbReference>
<dbReference type="PANTHER" id="PTHR42934:SF1">
    <property type="entry name" value="GLYCOLATE OXIDASE SUBUNIT GLCD"/>
    <property type="match status" value="1"/>
</dbReference>
<organism evidence="5 6">
    <name type="scientific">Prauserella marina</name>
    <dbReference type="NCBI Taxonomy" id="530584"/>
    <lineage>
        <taxon>Bacteria</taxon>
        <taxon>Bacillati</taxon>
        <taxon>Actinomycetota</taxon>
        <taxon>Actinomycetes</taxon>
        <taxon>Pseudonocardiales</taxon>
        <taxon>Pseudonocardiaceae</taxon>
        <taxon>Prauserella</taxon>
    </lineage>
</organism>
<keyword evidence="3" id="KW-0274">FAD</keyword>
<dbReference type="InterPro" id="IPR016169">
    <property type="entry name" value="FAD-bd_PCMH_sub2"/>
</dbReference>
<dbReference type="InterPro" id="IPR004113">
    <property type="entry name" value="FAD-bd_oxidored_4_C"/>
</dbReference>
<dbReference type="STRING" id="530584.SAMN05421630_103271"/>
<comment type="cofactor">
    <cofactor evidence="1">
        <name>FAD</name>
        <dbReference type="ChEBI" id="CHEBI:57692"/>
    </cofactor>
</comment>
<accession>A0A222VJ23</accession>
<evidence type="ECO:0000256" key="4">
    <source>
        <dbReference type="ARBA" id="ARBA00023002"/>
    </source>
</evidence>
<dbReference type="InterPro" id="IPR036318">
    <property type="entry name" value="FAD-bd_PCMH-like_sf"/>
</dbReference>
<keyword evidence="6" id="KW-1185">Reference proteome</keyword>
<dbReference type="GO" id="GO:0016491">
    <property type="term" value="F:oxidoreductase activity"/>
    <property type="evidence" value="ECO:0007669"/>
    <property type="project" value="UniProtKB-KW"/>
</dbReference>
<dbReference type="Pfam" id="PF01565">
    <property type="entry name" value="FAD_binding_4"/>
    <property type="match status" value="1"/>
</dbReference>